<dbReference type="Pfam" id="PF00538">
    <property type="entry name" value="Linker_histone"/>
    <property type="match status" value="1"/>
</dbReference>
<protein>
    <submittedName>
        <fullName evidence="6">Histone H1.2</fullName>
    </submittedName>
</protein>
<feature type="compositionally biased region" description="Low complexity" evidence="4">
    <location>
        <begin position="1"/>
        <end position="11"/>
    </location>
</feature>
<dbReference type="GO" id="GO:0045910">
    <property type="term" value="P:negative regulation of DNA recombination"/>
    <property type="evidence" value="ECO:0007669"/>
    <property type="project" value="TreeGrafter"/>
</dbReference>
<feature type="compositionally biased region" description="Pro residues" evidence="4">
    <location>
        <begin position="30"/>
        <end position="46"/>
    </location>
</feature>
<feature type="domain" description="H15" evidence="5">
    <location>
        <begin position="51"/>
        <end position="140"/>
    </location>
</feature>
<dbReference type="SUPFAM" id="SSF46785">
    <property type="entry name" value="Winged helix' DNA-binding domain"/>
    <property type="match status" value="1"/>
</dbReference>
<dbReference type="GO" id="GO:0005730">
    <property type="term" value="C:nucleolus"/>
    <property type="evidence" value="ECO:0007669"/>
    <property type="project" value="TreeGrafter"/>
</dbReference>
<accession>A0A199VZL9</accession>
<dbReference type="GO" id="GO:0000786">
    <property type="term" value="C:nucleosome"/>
    <property type="evidence" value="ECO:0007669"/>
    <property type="project" value="InterPro"/>
</dbReference>
<feature type="region of interest" description="Disordered" evidence="4">
    <location>
        <begin position="1"/>
        <end position="67"/>
    </location>
</feature>
<dbReference type="AlphaFoldDB" id="A0A199VZL9"/>
<dbReference type="InterPro" id="IPR005818">
    <property type="entry name" value="Histone_H1/H5_H15"/>
</dbReference>
<evidence type="ECO:0000256" key="2">
    <source>
        <dbReference type="ARBA" id="ARBA00023125"/>
    </source>
</evidence>
<dbReference type="Proteomes" id="UP000092600">
    <property type="component" value="Unassembled WGS sequence"/>
</dbReference>
<gene>
    <name evidence="6" type="ORF">ACMD2_07474</name>
</gene>
<keyword evidence="3" id="KW-0539">Nucleus</keyword>
<dbReference type="PRINTS" id="PR00929">
    <property type="entry name" value="ATHOOK"/>
</dbReference>
<dbReference type="Gene3D" id="1.10.10.10">
    <property type="entry name" value="Winged helix-like DNA-binding domain superfamily/Winged helix DNA-binding domain"/>
    <property type="match status" value="1"/>
</dbReference>
<feature type="region of interest" description="Disordered" evidence="4">
    <location>
        <begin position="273"/>
        <end position="306"/>
    </location>
</feature>
<dbReference type="EMBL" id="LSRQ01000488">
    <property type="protein sequence ID" value="OAY82474.1"/>
    <property type="molecule type" value="Genomic_DNA"/>
</dbReference>
<dbReference type="InterPro" id="IPR017956">
    <property type="entry name" value="AT_hook_DNA-bd_motif"/>
</dbReference>
<feature type="compositionally biased region" description="Low complexity" evidence="4">
    <location>
        <begin position="139"/>
        <end position="149"/>
    </location>
</feature>
<evidence type="ECO:0000256" key="1">
    <source>
        <dbReference type="ARBA" id="ARBA00004123"/>
    </source>
</evidence>
<feature type="compositionally biased region" description="Basic and acidic residues" evidence="4">
    <location>
        <begin position="48"/>
        <end position="59"/>
    </location>
</feature>
<dbReference type="InterPro" id="IPR036390">
    <property type="entry name" value="WH_DNA-bd_sf"/>
</dbReference>
<dbReference type="PANTHER" id="PTHR11467">
    <property type="entry name" value="HISTONE H1"/>
    <property type="match status" value="1"/>
</dbReference>
<name>A0A199VZL9_ANACO</name>
<feature type="region of interest" description="Disordered" evidence="4">
    <location>
        <begin position="136"/>
        <end position="197"/>
    </location>
</feature>
<dbReference type="PANTHER" id="PTHR11467:SF29">
    <property type="entry name" value="OS03G0711600 PROTEIN"/>
    <property type="match status" value="1"/>
</dbReference>
<keyword evidence="2" id="KW-0238">DNA-binding</keyword>
<evidence type="ECO:0000256" key="4">
    <source>
        <dbReference type="SAM" id="MobiDB-lite"/>
    </source>
</evidence>
<comment type="subcellular location">
    <subcellularLocation>
        <location evidence="1">Nucleus</location>
    </subcellularLocation>
</comment>
<dbReference type="SMART" id="SM00526">
    <property type="entry name" value="H15"/>
    <property type="match status" value="1"/>
</dbReference>
<dbReference type="GO" id="GO:0006334">
    <property type="term" value="P:nucleosome assembly"/>
    <property type="evidence" value="ECO:0007669"/>
    <property type="project" value="InterPro"/>
</dbReference>
<dbReference type="PROSITE" id="PS51504">
    <property type="entry name" value="H15"/>
    <property type="match status" value="1"/>
</dbReference>
<evidence type="ECO:0000313" key="7">
    <source>
        <dbReference type="Proteomes" id="UP000092600"/>
    </source>
</evidence>
<reference evidence="6 7" key="1">
    <citation type="journal article" date="2016" name="DNA Res.">
        <title>The draft genome of MD-2 pineapple using hybrid error correction of long reads.</title>
        <authorList>
            <person name="Redwan R.M."/>
            <person name="Saidin A."/>
            <person name="Kumar S.V."/>
        </authorList>
    </citation>
    <scope>NUCLEOTIDE SEQUENCE [LARGE SCALE GENOMIC DNA]</scope>
    <source>
        <strain evidence="7">cv. MD2</strain>
        <tissue evidence="6">Leaf</tissue>
    </source>
</reference>
<comment type="caution">
    <text evidence="6">The sequence shown here is derived from an EMBL/GenBank/DDBJ whole genome shotgun (WGS) entry which is preliminary data.</text>
</comment>
<dbReference type="GO" id="GO:0003690">
    <property type="term" value="F:double-stranded DNA binding"/>
    <property type="evidence" value="ECO:0007669"/>
    <property type="project" value="TreeGrafter"/>
</dbReference>
<dbReference type="STRING" id="4615.A0A199VZL9"/>
<dbReference type="InterPro" id="IPR036388">
    <property type="entry name" value="WH-like_DNA-bd_sf"/>
</dbReference>
<dbReference type="CDD" id="cd00073">
    <property type="entry name" value="H15"/>
    <property type="match status" value="1"/>
</dbReference>
<sequence length="306" mass="33041">MVVVAAAAPSPATTPPPRPRPRPRPDAAAVPPPPPLPPPTPPPPRPDSAARHPPYRDVRGILSELPPPSIEESFRYQMILAAIEALKERNGSSKRAISKFIRQTYGDASPQHDKNLAQNLRRMTREQVLRMVKRSYKIASSSSPQQPAANPKPRGRPRKNLVPLFVPIGTTVKLKTDPNPQNPPAAAKRRGRPPKALRTVGTVVRRKPGRPRKVQAAQAAAEKALIPVPVAAAVRKRGRPPKVAVAGLTRRPGRPRKADAAAAAAALMMERLRFGRRKTDRPPALGASGGPVGRGNCPGQLSWRRG</sequence>
<dbReference type="GO" id="GO:0030261">
    <property type="term" value="P:chromosome condensation"/>
    <property type="evidence" value="ECO:0007669"/>
    <property type="project" value="TreeGrafter"/>
</dbReference>
<evidence type="ECO:0000256" key="3">
    <source>
        <dbReference type="ARBA" id="ARBA00023242"/>
    </source>
</evidence>
<evidence type="ECO:0000313" key="6">
    <source>
        <dbReference type="EMBL" id="OAY82474.1"/>
    </source>
</evidence>
<organism evidence="6 7">
    <name type="scientific">Ananas comosus</name>
    <name type="common">Pineapple</name>
    <name type="synonym">Ananas ananas</name>
    <dbReference type="NCBI Taxonomy" id="4615"/>
    <lineage>
        <taxon>Eukaryota</taxon>
        <taxon>Viridiplantae</taxon>
        <taxon>Streptophyta</taxon>
        <taxon>Embryophyta</taxon>
        <taxon>Tracheophyta</taxon>
        <taxon>Spermatophyta</taxon>
        <taxon>Magnoliopsida</taxon>
        <taxon>Liliopsida</taxon>
        <taxon>Poales</taxon>
        <taxon>Bromeliaceae</taxon>
        <taxon>Bromelioideae</taxon>
        <taxon>Ananas</taxon>
    </lineage>
</organism>
<proteinExistence type="predicted"/>
<dbReference type="GO" id="GO:0031492">
    <property type="term" value="F:nucleosomal DNA binding"/>
    <property type="evidence" value="ECO:0007669"/>
    <property type="project" value="TreeGrafter"/>
</dbReference>
<dbReference type="SMART" id="SM00384">
    <property type="entry name" value="AT_hook"/>
    <property type="match status" value="5"/>
</dbReference>
<evidence type="ECO:0000259" key="5">
    <source>
        <dbReference type="PROSITE" id="PS51504"/>
    </source>
</evidence>